<organism evidence="12 13">
    <name type="scientific">Microbulbifer pacificus</name>
    <dbReference type="NCBI Taxonomy" id="407164"/>
    <lineage>
        <taxon>Bacteria</taxon>
        <taxon>Pseudomonadati</taxon>
        <taxon>Pseudomonadota</taxon>
        <taxon>Gammaproteobacteria</taxon>
        <taxon>Cellvibrionales</taxon>
        <taxon>Microbulbiferaceae</taxon>
        <taxon>Microbulbifer</taxon>
    </lineage>
</organism>
<keyword evidence="6 9" id="KW-0482">Metalloprotease</keyword>
<evidence type="ECO:0000256" key="5">
    <source>
        <dbReference type="ARBA" id="ARBA00022833"/>
    </source>
</evidence>
<keyword evidence="2 9" id="KW-0645">Protease</keyword>
<dbReference type="SUPFAM" id="SSF55486">
    <property type="entry name" value="Metalloproteases ('zincins'), catalytic domain"/>
    <property type="match status" value="1"/>
</dbReference>
<dbReference type="RefSeq" id="WP_318952426.1">
    <property type="nucleotide sequence ID" value="NZ_CP137555.1"/>
</dbReference>
<feature type="domain" description="Oligopeptidase A N-terminal" evidence="11">
    <location>
        <begin position="34"/>
        <end position="154"/>
    </location>
</feature>
<evidence type="ECO:0000259" key="11">
    <source>
        <dbReference type="Pfam" id="PF19310"/>
    </source>
</evidence>
<evidence type="ECO:0000256" key="9">
    <source>
        <dbReference type="RuleBase" id="RU003435"/>
    </source>
</evidence>
<dbReference type="GO" id="GO:0004222">
    <property type="term" value="F:metalloendopeptidase activity"/>
    <property type="evidence" value="ECO:0007669"/>
    <property type="project" value="UniProtKB-EC"/>
</dbReference>
<dbReference type="GO" id="GO:0046872">
    <property type="term" value="F:metal ion binding"/>
    <property type="evidence" value="ECO:0007669"/>
    <property type="project" value="UniProtKB-UniRule"/>
</dbReference>
<dbReference type="KEGG" id="mpaf:R5R33_09320"/>
<evidence type="ECO:0000256" key="8">
    <source>
        <dbReference type="ARBA" id="ARBA00026100"/>
    </source>
</evidence>
<evidence type="ECO:0000256" key="7">
    <source>
        <dbReference type="ARBA" id="ARBA00024603"/>
    </source>
</evidence>
<gene>
    <name evidence="12" type="ORF">R5R33_09320</name>
</gene>
<dbReference type="InterPro" id="IPR045090">
    <property type="entry name" value="Pept_M3A_M3B"/>
</dbReference>
<evidence type="ECO:0000256" key="6">
    <source>
        <dbReference type="ARBA" id="ARBA00023049"/>
    </source>
</evidence>
<dbReference type="InterPro" id="IPR024077">
    <property type="entry name" value="Neurolysin/TOP_dom2"/>
</dbReference>
<keyword evidence="5 9" id="KW-0862">Zinc</keyword>
<dbReference type="Gene3D" id="1.10.1370.10">
    <property type="entry name" value="Neurolysin, domain 3"/>
    <property type="match status" value="1"/>
</dbReference>
<keyword evidence="4 9" id="KW-0378">Hydrolase</keyword>
<evidence type="ECO:0000256" key="3">
    <source>
        <dbReference type="ARBA" id="ARBA00022723"/>
    </source>
</evidence>
<evidence type="ECO:0000313" key="12">
    <source>
        <dbReference type="EMBL" id="WOX03940.1"/>
    </source>
</evidence>
<dbReference type="Gene3D" id="3.40.390.10">
    <property type="entry name" value="Collagenase (Catalytic Domain)"/>
    <property type="match status" value="1"/>
</dbReference>
<dbReference type="InterPro" id="IPR034005">
    <property type="entry name" value="M3A_DCP"/>
</dbReference>
<dbReference type="Pfam" id="PF19310">
    <property type="entry name" value="TOP_N"/>
    <property type="match status" value="1"/>
</dbReference>
<dbReference type="FunFam" id="3.40.390.10:FF:000009">
    <property type="entry name" value="Oligopeptidase A"/>
    <property type="match status" value="1"/>
</dbReference>
<evidence type="ECO:0000259" key="10">
    <source>
        <dbReference type="Pfam" id="PF01432"/>
    </source>
</evidence>
<dbReference type="InterPro" id="IPR045666">
    <property type="entry name" value="OpdA_N"/>
</dbReference>
<dbReference type="GO" id="GO:0006508">
    <property type="term" value="P:proteolysis"/>
    <property type="evidence" value="ECO:0007669"/>
    <property type="project" value="UniProtKB-KW"/>
</dbReference>
<dbReference type="Pfam" id="PF01432">
    <property type="entry name" value="Peptidase_M3"/>
    <property type="match status" value="1"/>
</dbReference>
<protein>
    <recommendedName>
        <fullName evidence="8">oligopeptidase A</fullName>
        <ecNumber evidence="8">3.4.24.70</ecNumber>
    </recommendedName>
</protein>
<dbReference type="EC" id="3.4.24.70" evidence="8"/>
<name>A0AAU0MV69_9GAMM</name>
<dbReference type="CDD" id="cd06456">
    <property type="entry name" value="M3A_DCP"/>
    <property type="match status" value="1"/>
</dbReference>
<dbReference type="EMBL" id="CP137555">
    <property type="protein sequence ID" value="WOX03940.1"/>
    <property type="molecule type" value="Genomic_DNA"/>
</dbReference>
<dbReference type="InterPro" id="IPR001567">
    <property type="entry name" value="Pept_M3A_M3B_dom"/>
</dbReference>
<evidence type="ECO:0000256" key="4">
    <source>
        <dbReference type="ARBA" id="ARBA00022801"/>
    </source>
</evidence>
<dbReference type="Gene3D" id="1.10.1370.40">
    <property type="match status" value="1"/>
</dbReference>
<accession>A0AAU0MV69</accession>
<sequence length="682" mass="76046">MSDTLWSNPLLESHLLPPFDRIQPQFAEPAIVELIYKCREQLRNSLENAGDNPTWEGTLAPLEEVQDRLGKAFNPVSHLNSVLSGDWRAPYEACLAKVTEYWTEVGQDPALYAVYRALAKAPEFASWPQARQQAVRHGLRDMHLGGVSLEGAARERFAAISKRLAELKSTFANNVLDATKAWTLQIEDESELAGIPQTALASAKALAESKGKTGWLLTLDGPCFFAVMTHADNRELRRKMSTAYITRASDVGPNGGEFDNANVMAEILALRAEQAHLLGMKNYAERSLASKMARDPEEVETFLWDLAKRARPAAAKEFAELQAFAAAELGIDRLQPWDTAWAAEKLKQSRYAVSEEELRPYFPYPKVLQGLFAVAEKLFGVTAEPDTSVATYHGDVHFYWLKRGGEPIAGFYLDPYARENKRGGAWMDDARVRRQTAAGLQLPVAYLVCNFSSPSKDAPALLTHYEVTTLFHEFGHGLHHMLTQVDVAAVSGINGVAWDAVELPSQFLENWCWEPEALSMISGHYTTGEPLPQTLLDKMLAARNFQSAMFTVRQLEFALFDFLLHSRPEGANAEEIQRLINDVRSQISVVPVSPENRFQHSFSHIFAGGYAAGYYSYKWAEVLSADAFSLFEEKGIFDSETGKKFLATILEQGGSRDAQDLFTDFRGRSPKIDALLRHSGIE</sequence>
<comment type="similarity">
    <text evidence="1 9">Belongs to the peptidase M3 family.</text>
</comment>
<dbReference type="Proteomes" id="UP001302477">
    <property type="component" value="Chromosome"/>
</dbReference>
<evidence type="ECO:0000313" key="13">
    <source>
        <dbReference type="Proteomes" id="UP001302477"/>
    </source>
</evidence>
<reference evidence="12 13" key="1">
    <citation type="submission" date="2023-10" db="EMBL/GenBank/DDBJ databases">
        <title>Description of Microbulbifer bruguierae sp. nov., isolated from the sediments of mangrove plant Bruguiera sexangula and comparative genomic analyses of the genus Microbulbifer.</title>
        <authorList>
            <person name="Long M."/>
        </authorList>
    </citation>
    <scope>NUCLEOTIDE SEQUENCE [LARGE SCALE GENOMIC DNA]</scope>
    <source>
        <strain evidence="12 13">SPO729</strain>
    </source>
</reference>
<keyword evidence="3 9" id="KW-0479">Metal-binding</keyword>
<feature type="domain" description="Peptidase M3A/M3B catalytic" evidence="10">
    <location>
        <begin position="227"/>
        <end position="680"/>
    </location>
</feature>
<evidence type="ECO:0000256" key="2">
    <source>
        <dbReference type="ARBA" id="ARBA00022670"/>
    </source>
</evidence>
<keyword evidence="13" id="KW-1185">Reference proteome</keyword>
<comment type="catalytic activity">
    <reaction evidence="7">
        <text>Hydrolysis of oligopeptides, with broad specificity. Gly or Ala commonly occur as P1 or P1' residues, but more distant residues are also important, as is shown by the fact that Z-Gly-Pro-Gly-|-Gly-Pro-Ala is cleaved, but not Z-(Gly)(5).</text>
        <dbReference type="EC" id="3.4.24.70"/>
    </reaction>
</comment>
<proteinExistence type="inferred from homology"/>
<dbReference type="GO" id="GO:0005829">
    <property type="term" value="C:cytosol"/>
    <property type="evidence" value="ECO:0007669"/>
    <property type="project" value="UniProtKB-ARBA"/>
</dbReference>
<dbReference type="PANTHER" id="PTHR11804">
    <property type="entry name" value="PROTEASE M3 THIMET OLIGOPEPTIDASE-RELATED"/>
    <property type="match status" value="1"/>
</dbReference>
<dbReference type="GO" id="GO:0006518">
    <property type="term" value="P:peptide metabolic process"/>
    <property type="evidence" value="ECO:0007669"/>
    <property type="project" value="TreeGrafter"/>
</dbReference>
<evidence type="ECO:0000256" key="1">
    <source>
        <dbReference type="ARBA" id="ARBA00006040"/>
    </source>
</evidence>
<comment type="cofactor">
    <cofactor evidence="9">
        <name>Zn(2+)</name>
        <dbReference type="ChEBI" id="CHEBI:29105"/>
    </cofactor>
    <text evidence="9">Binds 1 zinc ion.</text>
</comment>
<dbReference type="AlphaFoldDB" id="A0AAU0MV69"/>
<dbReference type="PANTHER" id="PTHR11804:SF84">
    <property type="entry name" value="SACCHAROLYSIN"/>
    <property type="match status" value="1"/>
</dbReference>
<dbReference type="InterPro" id="IPR024079">
    <property type="entry name" value="MetalloPept_cat_dom_sf"/>
</dbReference>